<sequence>MTRFSLTAQSILDLPHNFALGSKTYPTKATQMEYVYSICSINMTFIESLTLMLALMYIASLSYWSGKKWGAVATLLLSVGAVAISLYWPLAIALAIALPLCLIANKFAPEELKGEIKINTLREGCQHLLALSLFIVAIQYSINAIQLKQGIMPWLMRPDVADAFLPIAGGIELKAIVTLNLWDQTHPAAAVMLAAVLLTGLLCKRAFCGWACPLGLAGEYLYALRKRFIKAELAPPAWLDWPLRMLKYLLLLALFYIVIGMPSESIPYYLQGNYHKIADLKMALFFVTPGLITLACFALILALAAWRRQGFCRYLCPYGAMLGILSFASPLKIRRDTQHCLIEAKGMKCDKCTRACPANIIVHTKTTVRSDECQACMRCVAACPKSAALGFGLKSGHRVSHKGLLVLLLLALFALPLGAYLAEFWHSQTPDSIRMELIQVIDRVGH</sequence>
<dbReference type="InterPro" id="IPR017896">
    <property type="entry name" value="4Fe4S_Fe-S-bd"/>
</dbReference>
<dbReference type="PANTHER" id="PTHR30224">
    <property type="entry name" value="ELECTRON TRANSPORT PROTEIN"/>
    <property type="match status" value="1"/>
</dbReference>
<comment type="caution">
    <text evidence="9">The sequence shown here is derived from an EMBL/GenBank/DDBJ whole genome shotgun (WGS) entry which is preliminary data.</text>
</comment>
<feature type="transmembrane region" description="Helical" evidence="7">
    <location>
        <begin position="404"/>
        <end position="422"/>
    </location>
</feature>
<evidence type="ECO:0000256" key="4">
    <source>
        <dbReference type="ARBA" id="ARBA00023004"/>
    </source>
</evidence>
<feature type="transmembrane region" description="Helical" evidence="7">
    <location>
        <begin position="189"/>
        <end position="207"/>
    </location>
</feature>
<dbReference type="PROSITE" id="PS00198">
    <property type="entry name" value="4FE4S_FER_1"/>
    <property type="match status" value="1"/>
</dbReference>
<feature type="domain" description="4Fe-4S ferredoxin-type" evidence="8">
    <location>
        <begin position="364"/>
        <end position="394"/>
    </location>
</feature>
<dbReference type="Pfam" id="PF12801">
    <property type="entry name" value="Fer4_5"/>
    <property type="match status" value="2"/>
</dbReference>
<dbReference type="EMBL" id="AXZL01000073">
    <property type="protein sequence ID" value="ESE40171.1"/>
    <property type="molecule type" value="Genomic_DNA"/>
</dbReference>
<dbReference type="SUPFAM" id="SSF54862">
    <property type="entry name" value="4Fe-4S ferredoxins"/>
    <property type="match status" value="1"/>
</dbReference>
<feature type="transmembrane region" description="Helical" evidence="7">
    <location>
        <begin position="248"/>
        <end position="270"/>
    </location>
</feature>
<feature type="transmembrane region" description="Helical" evidence="7">
    <location>
        <begin position="125"/>
        <end position="143"/>
    </location>
</feature>
<keyword evidence="3" id="KW-0479">Metal-binding</keyword>
<keyword evidence="6 7" id="KW-0472">Membrane</keyword>
<evidence type="ECO:0000313" key="9">
    <source>
        <dbReference type="EMBL" id="ESE40171.1"/>
    </source>
</evidence>
<keyword evidence="5" id="KW-0411">Iron-sulfur</keyword>
<dbReference type="PANTHER" id="PTHR30224:SF4">
    <property type="entry name" value="ELECTRON TRANSPORT PROTEIN YCCM-RELATED"/>
    <property type="match status" value="1"/>
</dbReference>
<evidence type="ECO:0000256" key="2">
    <source>
        <dbReference type="ARBA" id="ARBA00022475"/>
    </source>
</evidence>
<dbReference type="InterPro" id="IPR017900">
    <property type="entry name" value="4Fe4S_Fe_S_CS"/>
</dbReference>
<gene>
    <name evidence="9" type="ORF">SHD_3300</name>
</gene>
<feature type="transmembrane region" description="Helical" evidence="7">
    <location>
        <begin position="71"/>
        <end position="104"/>
    </location>
</feature>
<evidence type="ECO:0000259" key="8">
    <source>
        <dbReference type="PROSITE" id="PS51379"/>
    </source>
</evidence>
<accession>A0ABN0PJG5</accession>
<organism evidence="9 10">
    <name type="scientific">Shewanella decolorationis S12</name>
    <dbReference type="NCBI Taxonomy" id="1353536"/>
    <lineage>
        <taxon>Bacteria</taxon>
        <taxon>Pseudomonadati</taxon>
        <taxon>Pseudomonadota</taxon>
        <taxon>Gammaproteobacteria</taxon>
        <taxon>Alteromonadales</taxon>
        <taxon>Shewanellaceae</taxon>
        <taxon>Shewanella</taxon>
    </lineage>
</organism>
<feature type="transmembrane region" description="Helical" evidence="7">
    <location>
        <begin position="34"/>
        <end position="59"/>
    </location>
</feature>
<dbReference type="PROSITE" id="PS51379">
    <property type="entry name" value="4FE4S_FER_2"/>
    <property type="match status" value="1"/>
</dbReference>
<feature type="transmembrane region" description="Helical" evidence="7">
    <location>
        <begin position="282"/>
        <end position="305"/>
    </location>
</feature>
<comment type="subcellular location">
    <subcellularLocation>
        <location evidence="1">Cell membrane</location>
    </subcellularLocation>
</comment>
<keyword evidence="10" id="KW-1185">Reference proteome</keyword>
<keyword evidence="7" id="KW-1133">Transmembrane helix</keyword>
<evidence type="ECO:0000256" key="6">
    <source>
        <dbReference type="ARBA" id="ARBA00023136"/>
    </source>
</evidence>
<dbReference type="Proteomes" id="UP000017548">
    <property type="component" value="Unassembled WGS sequence"/>
</dbReference>
<keyword evidence="7" id="KW-0812">Transmembrane</keyword>
<dbReference type="Pfam" id="PF13237">
    <property type="entry name" value="Fer4_10"/>
    <property type="match status" value="1"/>
</dbReference>
<dbReference type="InterPro" id="IPR052378">
    <property type="entry name" value="NosR_regulator"/>
</dbReference>
<dbReference type="Gene3D" id="3.30.70.20">
    <property type="match status" value="1"/>
</dbReference>
<reference evidence="9 10" key="1">
    <citation type="journal article" date="2013" name="Genome Announc.">
        <title>Draft Genome Sequence of Shewanella decolorationis S12, a Dye-Degrading Bacterium Isolated from a Wastewater Treatment Plant.</title>
        <authorList>
            <person name="Xu M."/>
            <person name="Fang Y."/>
            <person name="Liu J."/>
            <person name="Chen X."/>
            <person name="Sun G."/>
            <person name="Guo J."/>
            <person name="Hua Z."/>
            <person name="Tu Q."/>
            <person name="Wu L."/>
            <person name="Zhou J."/>
            <person name="Liu X."/>
        </authorList>
    </citation>
    <scope>NUCLEOTIDE SEQUENCE [LARGE SCALE GENOMIC DNA]</scope>
    <source>
        <strain evidence="9 10">S12</strain>
    </source>
</reference>
<keyword evidence="4" id="KW-0408">Iron</keyword>
<evidence type="ECO:0000256" key="5">
    <source>
        <dbReference type="ARBA" id="ARBA00023014"/>
    </source>
</evidence>
<proteinExistence type="predicted"/>
<evidence type="ECO:0000256" key="3">
    <source>
        <dbReference type="ARBA" id="ARBA00022723"/>
    </source>
</evidence>
<evidence type="ECO:0000256" key="7">
    <source>
        <dbReference type="SAM" id="Phobius"/>
    </source>
</evidence>
<evidence type="ECO:0000313" key="10">
    <source>
        <dbReference type="Proteomes" id="UP000017548"/>
    </source>
</evidence>
<keyword evidence="2" id="KW-1003">Cell membrane</keyword>
<evidence type="ECO:0000256" key="1">
    <source>
        <dbReference type="ARBA" id="ARBA00004236"/>
    </source>
</evidence>
<protein>
    <submittedName>
        <fullName evidence="9">4fe-4s ferredoxin</fullName>
    </submittedName>
</protein>
<name>A0ABN0PJG5_9GAMM</name>